<dbReference type="EMBL" id="JASBNA010000003">
    <property type="protein sequence ID" value="KAK7693642.1"/>
    <property type="molecule type" value="Genomic_DNA"/>
</dbReference>
<dbReference type="Proteomes" id="UP001385951">
    <property type="component" value="Unassembled WGS sequence"/>
</dbReference>
<keyword evidence="4 6" id="KW-0472">Membrane</keyword>
<dbReference type="SUPFAM" id="SSF103473">
    <property type="entry name" value="MFS general substrate transporter"/>
    <property type="match status" value="1"/>
</dbReference>
<accession>A0AAW0GUF7</accession>
<evidence type="ECO:0000256" key="2">
    <source>
        <dbReference type="ARBA" id="ARBA00022692"/>
    </source>
</evidence>
<feature type="region of interest" description="Disordered" evidence="5">
    <location>
        <begin position="1"/>
        <end position="35"/>
    </location>
</feature>
<keyword evidence="2 6" id="KW-0812">Transmembrane</keyword>
<dbReference type="InterPro" id="IPR036259">
    <property type="entry name" value="MFS_trans_sf"/>
</dbReference>
<dbReference type="Gene3D" id="1.20.1250.20">
    <property type="entry name" value="MFS general substrate transporter like domains"/>
    <property type="match status" value="1"/>
</dbReference>
<comment type="subcellular location">
    <subcellularLocation>
        <location evidence="1">Membrane</location>
        <topology evidence="1">Multi-pass membrane protein</topology>
    </subcellularLocation>
</comment>
<evidence type="ECO:0000256" key="6">
    <source>
        <dbReference type="SAM" id="Phobius"/>
    </source>
</evidence>
<dbReference type="PANTHER" id="PTHR21576">
    <property type="entry name" value="UNCHARACTERIZED NODULIN-LIKE PROTEIN"/>
    <property type="match status" value="1"/>
</dbReference>
<evidence type="ECO:0000256" key="3">
    <source>
        <dbReference type="ARBA" id="ARBA00022989"/>
    </source>
</evidence>
<evidence type="ECO:0000256" key="5">
    <source>
        <dbReference type="SAM" id="MobiDB-lite"/>
    </source>
</evidence>
<keyword evidence="3 6" id="KW-1133">Transmembrane helix</keyword>
<dbReference type="GO" id="GO:0000329">
    <property type="term" value="C:fungal-type vacuole membrane"/>
    <property type="evidence" value="ECO:0007669"/>
    <property type="project" value="TreeGrafter"/>
</dbReference>
<reference evidence="7 8" key="1">
    <citation type="submission" date="2022-09" db="EMBL/GenBank/DDBJ databases">
        <authorList>
            <person name="Palmer J.M."/>
        </authorList>
    </citation>
    <scope>NUCLEOTIDE SEQUENCE [LARGE SCALE GENOMIC DNA]</scope>
    <source>
        <strain evidence="7 8">DSM 7382</strain>
    </source>
</reference>
<evidence type="ECO:0000313" key="7">
    <source>
        <dbReference type="EMBL" id="KAK7693642.1"/>
    </source>
</evidence>
<feature type="transmembrane region" description="Helical" evidence="6">
    <location>
        <begin position="181"/>
        <end position="203"/>
    </location>
</feature>
<dbReference type="AlphaFoldDB" id="A0AAW0GUF7"/>
<organism evidence="7 8">
    <name type="scientific">Cerrena zonata</name>
    <dbReference type="NCBI Taxonomy" id="2478898"/>
    <lineage>
        <taxon>Eukaryota</taxon>
        <taxon>Fungi</taxon>
        <taxon>Dikarya</taxon>
        <taxon>Basidiomycota</taxon>
        <taxon>Agaricomycotina</taxon>
        <taxon>Agaricomycetes</taxon>
        <taxon>Polyporales</taxon>
        <taxon>Cerrenaceae</taxon>
        <taxon>Cerrena</taxon>
    </lineage>
</organism>
<sequence>MLIATLNNTSEDEESHPPTERLSAEAGFNSDDEARPLLDSNKPVIAVDVIPVPEPQHGSVGDLLRDPYFWMLFSILTILIGGAEMVMTNLGSIYLSLPSSNGRSPDVSTAVQLLSASNTLTRLIAGPFADVVSPVASYVQDVWTFPRKQHFSRVLFLSGACVLLALTFVWLEIGVRSREAIWSLSLGTGIVYGTTFTMLPGILSSIWGPTKSRT</sequence>
<dbReference type="PANTHER" id="PTHR21576:SF158">
    <property type="entry name" value="RIBOSOMAL RNA-PROCESSING PROTEIN 12-LIKE CONSERVED DOMAIN-CONTAINING PROTEIN"/>
    <property type="match status" value="1"/>
</dbReference>
<protein>
    <submittedName>
        <fullName evidence="7">Uncharacterized protein</fullName>
    </submittedName>
</protein>
<gene>
    <name evidence="7" type="ORF">QCA50_003211</name>
</gene>
<name>A0AAW0GUF7_9APHY</name>
<feature type="transmembrane region" description="Helical" evidence="6">
    <location>
        <begin position="68"/>
        <end position="95"/>
    </location>
</feature>
<keyword evidence="8" id="KW-1185">Reference proteome</keyword>
<proteinExistence type="predicted"/>
<feature type="transmembrane region" description="Helical" evidence="6">
    <location>
        <begin position="154"/>
        <end position="175"/>
    </location>
</feature>
<evidence type="ECO:0000313" key="8">
    <source>
        <dbReference type="Proteomes" id="UP001385951"/>
    </source>
</evidence>
<evidence type="ECO:0000256" key="4">
    <source>
        <dbReference type="ARBA" id="ARBA00023136"/>
    </source>
</evidence>
<evidence type="ECO:0000256" key="1">
    <source>
        <dbReference type="ARBA" id="ARBA00004141"/>
    </source>
</evidence>
<comment type="caution">
    <text evidence="7">The sequence shown here is derived from an EMBL/GenBank/DDBJ whole genome shotgun (WGS) entry which is preliminary data.</text>
</comment>